<accession>A0A0D6XPY5</accession>
<dbReference type="Pfam" id="PF05977">
    <property type="entry name" value="MFS_3"/>
    <property type="match status" value="1"/>
</dbReference>
<dbReference type="OrthoDB" id="9775268at2"/>
<keyword evidence="5 7" id="KW-1133">Transmembrane helix</keyword>
<gene>
    <name evidence="10" type="ORF">NCTC13832_01869</name>
    <name evidence="9" type="ORF">TP70_10475</name>
</gene>
<dbReference type="EMBL" id="UHDT01000001">
    <property type="protein sequence ID" value="SUM58122.1"/>
    <property type="molecule type" value="Genomic_DNA"/>
</dbReference>
<feature type="transmembrane region" description="Helical" evidence="7">
    <location>
        <begin position="211"/>
        <end position="231"/>
    </location>
</feature>
<dbReference type="InterPro" id="IPR036259">
    <property type="entry name" value="MFS_trans_sf"/>
</dbReference>
<evidence type="ECO:0000256" key="4">
    <source>
        <dbReference type="ARBA" id="ARBA00022692"/>
    </source>
</evidence>
<feature type="transmembrane region" description="Helical" evidence="7">
    <location>
        <begin position="38"/>
        <end position="56"/>
    </location>
</feature>
<keyword evidence="3" id="KW-1003">Cell membrane</keyword>
<dbReference type="Gene3D" id="1.20.1250.20">
    <property type="entry name" value="MFS general substrate transporter like domains"/>
    <property type="match status" value="1"/>
</dbReference>
<reference evidence="10 12" key="2">
    <citation type="submission" date="2018-06" db="EMBL/GenBank/DDBJ databases">
        <authorList>
            <consortium name="Pathogen Informatics"/>
            <person name="Doyle S."/>
        </authorList>
    </citation>
    <scope>NUCLEOTIDE SEQUENCE [LARGE SCALE GENOMIC DNA]</scope>
    <source>
        <strain evidence="10 12">NCTC13832</strain>
    </source>
</reference>
<keyword evidence="4 7" id="KW-0812">Transmembrane</keyword>
<evidence type="ECO:0000256" key="7">
    <source>
        <dbReference type="SAM" id="Phobius"/>
    </source>
</evidence>
<evidence type="ECO:0000313" key="9">
    <source>
        <dbReference type="EMBL" id="KIX89908.1"/>
    </source>
</evidence>
<keyword evidence="2" id="KW-0813">Transport</keyword>
<evidence type="ECO:0000313" key="11">
    <source>
        <dbReference type="Proteomes" id="UP000032366"/>
    </source>
</evidence>
<feature type="transmembrane region" description="Helical" evidence="7">
    <location>
        <begin position="358"/>
        <end position="379"/>
    </location>
</feature>
<organism evidence="10 12">
    <name type="scientific">Staphylococcus microti</name>
    <dbReference type="NCBI Taxonomy" id="569857"/>
    <lineage>
        <taxon>Bacteria</taxon>
        <taxon>Bacillati</taxon>
        <taxon>Bacillota</taxon>
        <taxon>Bacilli</taxon>
        <taxon>Bacillales</taxon>
        <taxon>Staphylococcaceae</taxon>
        <taxon>Staphylococcus</taxon>
    </lineage>
</organism>
<dbReference type="Proteomes" id="UP000032366">
    <property type="component" value="Unassembled WGS sequence"/>
</dbReference>
<dbReference type="PANTHER" id="PTHR23513:SF11">
    <property type="entry name" value="STAPHYLOFERRIN A TRANSPORTER"/>
    <property type="match status" value="1"/>
</dbReference>
<evidence type="ECO:0000313" key="12">
    <source>
        <dbReference type="Proteomes" id="UP000254100"/>
    </source>
</evidence>
<dbReference type="PROSITE" id="PS50850">
    <property type="entry name" value="MFS"/>
    <property type="match status" value="1"/>
</dbReference>
<feature type="transmembrane region" description="Helical" evidence="7">
    <location>
        <begin position="243"/>
        <end position="262"/>
    </location>
</feature>
<evidence type="ECO:0000256" key="3">
    <source>
        <dbReference type="ARBA" id="ARBA00022475"/>
    </source>
</evidence>
<dbReference type="EMBL" id="JXWY01000135">
    <property type="protein sequence ID" value="KIX89908.1"/>
    <property type="molecule type" value="Genomic_DNA"/>
</dbReference>
<evidence type="ECO:0000256" key="2">
    <source>
        <dbReference type="ARBA" id="ARBA00022448"/>
    </source>
</evidence>
<feature type="domain" description="Major facilitator superfamily (MFS) profile" evidence="8">
    <location>
        <begin position="1"/>
        <end position="384"/>
    </location>
</feature>
<dbReference type="InterPro" id="IPR020846">
    <property type="entry name" value="MFS_dom"/>
</dbReference>
<sequence length="395" mass="43669">MVKWFYSGAFLLFLGNWIGQIALNWYAYQLNHRAFDLAWINFFRLAPIFLLSIWAGSIADRYRRCTLIKLTTMSSLVITAVLTLLVVVMGDVPMYTLYIYALLRGCMSAIETPVRQAVLPDLSEHLSISKAVSYQSFLLNTCRSIGPAISGFLIASTGVQSAFIVQTVCYSLALLVSLPLRFDNTAQSCKKGFSLAVTWHYFKIHTQSRRIFVTALFIMATGYSYSTLLPILTDAQYPDNAQLFGTAMAISAIGGIIATVCLPTVLNYIQTQRLYYISSILFGVSLVCIFPFGATGLLIMIFFVGLFGQMARTTNRIYFQKDVDPAHRGKILSVIMMDRGMIPLGALLMSLLTETIGIVMTFLTMGVTTVLIAVSSYILTIKFNGGATHDSNTSA</sequence>
<dbReference type="RefSeq" id="WP_044361517.1">
    <property type="nucleotide sequence ID" value="NZ_JXWY01000135.1"/>
</dbReference>
<dbReference type="AlphaFoldDB" id="A0A0D6XPY5"/>
<feature type="transmembrane region" description="Helical" evidence="7">
    <location>
        <begin position="6"/>
        <end position="26"/>
    </location>
</feature>
<dbReference type="STRING" id="569857.TP70_10475"/>
<evidence type="ECO:0000256" key="5">
    <source>
        <dbReference type="ARBA" id="ARBA00022989"/>
    </source>
</evidence>
<dbReference type="InterPro" id="IPR010290">
    <property type="entry name" value="TM_effector"/>
</dbReference>
<keyword evidence="11" id="KW-1185">Reference proteome</keyword>
<dbReference type="SUPFAM" id="SSF103473">
    <property type="entry name" value="MFS general substrate transporter"/>
    <property type="match status" value="1"/>
</dbReference>
<evidence type="ECO:0000256" key="6">
    <source>
        <dbReference type="ARBA" id="ARBA00023136"/>
    </source>
</evidence>
<name>A0A0D6XPY5_9STAP</name>
<dbReference type="Proteomes" id="UP000254100">
    <property type="component" value="Unassembled WGS sequence"/>
</dbReference>
<dbReference type="GO" id="GO:0005886">
    <property type="term" value="C:plasma membrane"/>
    <property type="evidence" value="ECO:0007669"/>
    <property type="project" value="UniProtKB-SubCell"/>
</dbReference>
<evidence type="ECO:0000256" key="1">
    <source>
        <dbReference type="ARBA" id="ARBA00004651"/>
    </source>
</evidence>
<dbReference type="CDD" id="cd06173">
    <property type="entry name" value="MFS_MefA_like"/>
    <property type="match status" value="1"/>
</dbReference>
<dbReference type="GO" id="GO:0022857">
    <property type="term" value="F:transmembrane transporter activity"/>
    <property type="evidence" value="ECO:0007669"/>
    <property type="project" value="InterPro"/>
</dbReference>
<dbReference type="PANTHER" id="PTHR23513">
    <property type="entry name" value="INTEGRAL MEMBRANE EFFLUX PROTEIN-RELATED"/>
    <property type="match status" value="1"/>
</dbReference>
<reference evidence="9 11" key="1">
    <citation type="submission" date="2015-01" db="EMBL/GenBank/DDBJ databases">
        <authorList>
            <person name="Guo J."/>
        </authorList>
    </citation>
    <scope>NUCLEOTIDE SEQUENCE [LARGE SCALE GENOMIC DNA]</scope>
    <source>
        <strain evidence="9 11">DSM 22147</strain>
    </source>
</reference>
<proteinExistence type="predicted"/>
<evidence type="ECO:0000259" key="8">
    <source>
        <dbReference type="PROSITE" id="PS50850"/>
    </source>
</evidence>
<protein>
    <submittedName>
        <fullName evidence="10">Major facilitator family transporter</fullName>
    </submittedName>
    <submittedName>
        <fullName evidence="9">Multidrug MFS transporter</fullName>
    </submittedName>
</protein>
<evidence type="ECO:0000313" key="10">
    <source>
        <dbReference type="EMBL" id="SUM58122.1"/>
    </source>
</evidence>
<feature type="transmembrane region" description="Helical" evidence="7">
    <location>
        <begin position="76"/>
        <end position="103"/>
    </location>
</feature>
<comment type="subcellular location">
    <subcellularLocation>
        <location evidence="1">Cell membrane</location>
        <topology evidence="1">Multi-pass membrane protein</topology>
    </subcellularLocation>
</comment>
<keyword evidence="6 7" id="KW-0472">Membrane</keyword>